<accession>A0A812BQN5</accession>
<dbReference type="AlphaFoldDB" id="A0A812BQN5"/>
<feature type="transmembrane region" description="Helical" evidence="6">
    <location>
        <begin position="221"/>
        <end position="240"/>
    </location>
</feature>
<dbReference type="Gene3D" id="1.10.287.70">
    <property type="match status" value="1"/>
</dbReference>
<dbReference type="Proteomes" id="UP000597762">
    <property type="component" value="Unassembled WGS sequence"/>
</dbReference>
<evidence type="ECO:0000256" key="5">
    <source>
        <dbReference type="SAM" id="MobiDB-lite"/>
    </source>
</evidence>
<feature type="domain" description="Ion transport" evidence="7">
    <location>
        <begin position="222"/>
        <end position="425"/>
    </location>
</feature>
<feature type="compositionally biased region" description="Polar residues" evidence="5">
    <location>
        <begin position="58"/>
        <end position="68"/>
    </location>
</feature>
<feature type="region of interest" description="Disordered" evidence="5">
    <location>
        <begin position="1"/>
        <end position="30"/>
    </location>
</feature>
<evidence type="ECO:0000259" key="7">
    <source>
        <dbReference type="Pfam" id="PF00520"/>
    </source>
</evidence>
<evidence type="ECO:0000256" key="1">
    <source>
        <dbReference type="ARBA" id="ARBA00004141"/>
    </source>
</evidence>
<feature type="region of interest" description="Disordered" evidence="5">
    <location>
        <begin position="178"/>
        <end position="200"/>
    </location>
</feature>
<evidence type="ECO:0000256" key="3">
    <source>
        <dbReference type="ARBA" id="ARBA00022989"/>
    </source>
</evidence>
<dbReference type="PANTHER" id="PTHR45638">
    <property type="entry name" value="CYCLIC NUCLEOTIDE-GATED CATION CHANNEL SUBUNIT A"/>
    <property type="match status" value="1"/>
</dbReference>
<keyword evidence="8" id="KW-0675">Receptor</keyword>
<feature type="compositionally biased region" description="Low complexity" evidence="5">
    <location>
        <begin position="43"/>
        <end position="57"/>
    </location>
</feature>
<dbReference type="PANTHER" id="PTHR45638:SF7">
    <property type="entry name" value="CYCLIC NUCLEOTIDE-GATED ION CHANNEL-LIKE, ISOFORM E"/>
    <property type="match status" value="1"/>
</dbReference>
<dbReference type="GO" id="GO:0044877">
    <property type="term" value="F:protein-containing complex binding"/>
    <property type="evidence" value="ECO:0007669"/>
    <property type="project" value="TreeGrafter"/>
</dbReference>
<keyword evidence="4 6" id="KW-0472">Membrane</keyword>
<keyword evidence="9" id="KW-1185">Reference proteome</keyword>
<evidence type="ECO:0000313" key="8">
    <source>
        <dbReference type="EMBL" id="CAE1240196.1"/>
    </source>
</evidence>
<feature type="compositionally biased region" description="Basic and acidic residues" evidence="5">
    <location>
        <begin position="20"/>
        <end position="30"/>
    </location>
</feature>
<dbReference type="SUPFAM" id="SSF81324">
    <property type="entry name" value="Voltage-gated potassium channels"/>
    <property type="match status" value="1"/>
</dbReference>
<protein>
    <recommendedName>
        <fullName evidence="7">Ion transport domain-containing protein</fullName>
    </recommendedName>
</protein>
<feature type="region of interest" description="Disordered" evidence="5">
    <location>
        <begin position="116"/>
        <end position="143"/>
    </location>
</feature>
<feature type="compositionally biased region" description="Basic and acidic residues" evidence="5">
    <location>
        <begin position="70"/>
        <end position="87"/>
    </location>
</feature>
<keyword evidence="3 6" id="KW-1133">Transmembrane helix</keyword>
<evidence type="ECO:0000313" key="9">
    <source>
        <dbReference type="Proteomes" id="UP000597762"/>
    </source>
</evidence>
<reference evidence="8" key="1">
    <citation type="submission" date="2021-01" db="EMBL/GenBank/DDBJ databases">
        <authorList>
            <person name="Li R."/>
            <person name="Bekaert M."/>
        </authorList>
    </citation>
    <scope>NUCLEOTIDE SEQUENCE</scope>
    <source>
        <strain evidence="8">Farmed</strain>
    </source>
</reference>
<dbReference type="EMBL" id="CAHIKZ030000818">
    <property type="protein sequence ID" value="CAE1240196.1"/>
    <property type="molecule type" value="Genomic_DNA"/>
</dbReference>
<comment type="caution">
    <text evidence="8">The sequence shown here is derived from an EMBL/GenBank/DDBJ whole genome shotgun (WGS) entry which is preliminary data.</text>
</comment>
<gene>
    <name evidence="8" type="ORF">SPHA_22204</name>
</gene>
<sequence length="427" mass="48388">MEHSVEMQSGPGKAGTQPTKDQKETEVRVPAKIDLKSVLAGFSSAKSKAATISTTTALNDVTSSSASNGAEDKKESQNADSEPKTEGQEEPFVMTPAYERLARLLARKRENATAAAATSAMASGSGEGAGEADGEALPQQSHWSKLRTTVQIASVVKQRSKRRYNHHRQDSFLRKFSTRHNSNLDPDSDSEDNEAVTQEMEKEVEQKRLYRYVISPEGTFMMYWLLILTLAVLYNLWTCIAREAFREIQLEYTSFWISFDVICDLIYLGDIAVQFRTGYLEQGLLVYDSKKLSNNYITSPDFKLDVTCLLPLDLIQLTIGWHPILRFPRFLKIYRTFRCVHMLESRTPYPNLFRVANLTHILFLGAHWFAAFFYLISEAENFAGAWTYPKPVGEFAGVTRKYLYSLFWSTLTLTTIGDLPQPTTNWE</sequence>
<organism evidence="8 9">
    <name type="scientific">Acanthosepion pharaonis</name>
    <name type="common">Pharaoh cuttlefish</name>
    <name type="synonym">Sepia pharaonis</name>
    <dbReference type="NCBI Taxonomy" id="158019"/>
    <lineage>
        <taxon>Eukaryota</taxon>
        <taxon>Metazoa</taxon>
        <taxon>Spiralia</taxon>
        <taxon>Lophotrochozoa</taxon>
        <taxon>Mollusca</taxon>
        <taxon>Cephalopoda</taxon>
        <taxon>Coleoidea</taxon>
        <taxon>Decapodiformes</taxon>
        <taxon>Sepiida</taxon>
        <taxon>Sepiina</taxon>
        <taxon>Sepiidae</taxon>
        <taxon>Acanthosepion</taxon>
    </lineage>
</organism>
<dbReference type="GO" id="GO:0016020">
    <property type="term" value="C:membrane"/>
    <property type="evidence" value="ECO:0007669"/>
    <property type="project" value="UniProtKB-SubCell"/>
</dbReference>
<keyword evidence="2 6" id="KW-0812">Transmembrane</keyword>
<evidence type="ECO:0000256" key="4">
    <source>
        <dbReference type="ARBA" id="ARBA00023136"/>
    </source>
</evidence>
<name>A0A812BQN5_ACAPH</name>
<dbReference type="InterPro" id="IPR050866">
    <property type="entry name" value="CNG_cation_channel"/>
</dbReference>
<dbReference type="OrthoDB" id="421226at2759"/>
<dbReference type="Pfam" id="PF00520">
    <property type="entry name" value="Ion_trans"/>
    <property type="match status" value="1"/>
</dbReference>
<evidence type="ECO:0000256" key="2">
    <source>
        <dbReference type="ARBA" id="ARBA00022692"/>
    </source>
</evidence>
<proteinExistence type="predicted"/>
<feature type="region of interest" description="Disordered" evidence="5">
    <location>
        <begin position="43"/>
        <end position="95"/>
    </location>
</feature>
<dbReference type="GO" id="GO:0005221">
    <property type="term" value="F:intracellularly cyclic nucleotide-activated monoatomic cation channel activity"/>
    <property type="evidence" value="ECO:0007669"/>
    <property type="project" value="InterPro"/>
</dbReference>
<comment type="subcellular location">
    <subcellularLocation>
        <location evidence="1">Membrane</location>
        <topology evidence="1">Multi-pass membrane protein</topology>
    </subcellularLocation>
</comment>
<feature type="transmembrane region" description="Helical" evidence="6">
    <location>
        <begin position="355"/>
        <end position="376"/>
    </location>
</feature>
<evidence type="ECO:0000256" key="6">
    <source>
        <dbReference type="SAM" id="Phobius"/>
    </source>
</evidence>
<dbReference type="InterPro" id="IPR005821">
    <property type="entry name" value="Ion_trans_dom"/>
</dbReference>